<evidence type="ECO:0000313" key="2">
    <source>
        <dbReference type="Proteomes" id="UP001165269"/>
    </source>
</evidence>
<proteinExistence type="predicted"/>
<accession>A0ABS9YK75</accession>
<gene>
    <name evidence="1" type="ORF">MQP27_41795</name>
</gene>
<organism evidence="1 2">
    <name type="scientific">Streptomyces cylindrosporus</name>
    <dbReference type="NCBI Taxonomy" id="2927583"/>
    <lineage>
        <taxon>Bacteria</taxon>
        <taxon>Bacillati</taxon>
        <taxon>Actinomycetota</taxon>
        <taxon>Actinomycetes</taxon>
        <taxon>Kitasatosporales</taxon>
        <taxon>Streptomycetaceae</taxon>
        <taxon>Streptomyces</taxon>
    </lineage>
</organism>
<keyword evidence="2" id="KW-1185">Reference proteome</keyword>
<dbReference type="EMBL" id="JALDAY010000015">
    <property type="protein sequence ID" value="MCI3277623.1"/>
    <property type="molecule type" value="Genomic_DNA"/>
</dbReference>
<protein>
    <submittedName>
        <fullName evidence="1">Uncharacterized protein</fullName>
    </submittedName>
</protein>
<dbReference type="RefSeq" id="WP_242775464.1">
    <property type="nucleotide sequence ID" value="NZ_JALDAY010000015.1"/>
</dbReference>
<reference evidence="1" key="1">
    <citation type="submission" date="2022-03" db="EMBL/GenBank/DDBJ databases">
        <title>Streptomyces 7R015 and 7R016 isolated from Barleria lupulina in Thailand.</title>
        <authorList>
            <person name="Kanchanasin P."/>
            <person name="Phongsopitanun W."/>
            <person name="Tanasupawat S."/>
        </authorList>
    </citation>
    <scope>NUCLEOTIDE SEQUENCE</scope>
    <source>
        <strain evidence="1">7R015</strain>
    </source>
</reference>
<sequence length="77" mass="7469">MTAGPDGRPPGEGLFTPAVQAFHLCVLAGVTSPTAATCTDLGAVALALVACARGRVRPAATLSAAVAASTVAVSLLH</sequence>
<comment type="caution">
    <text evidence="1">The sequence shown here is derived from an EMBL/GenBank/DDBJ whole genome shotgun (WGS) entry which is preliminary data.</text>
</comment>
<name>A0ABS9YK75_9ACTN</name>
<evidence type="ECO:0000313" key="1">
    <source>
        <dbReference type="EMBL" id="MCI3277623.1"/>
    </source>
</evidence>
<dbReference type="Proteomes" id="UP001165269">
    <property type="component" value="Unassembled WGS sequence"/>
</dbReference>